<evidence type="ECO:0000313" key="3">
    <source>
        <dbReference type="EMBL" id="QIV79535.1"/>
    </source>
</evidence>
<dbReference type="Proteomes" id="UP000501849">
    <property type="component" value="Plasmid unnamed1"/>
</dbReference>
<feature type="region of interest" description="Disordered" evidence="1">
    <location>
        <begin position="298"/>
        <end position="353"/>
    </location>
</feature>
<protein>
    <recommendedName>
        <fullName evidence="5">Serine/threonine protein kinase</fullName>
    </recommendedName>
</protein>
<evidence type="ECO:0008006" key="5">
    <source>
        <dbReference type="Google" id="ProtNLM"/>
    </source>
</evidence>
<feature type="region of interest" description="Disordered" evidence="1">
    <location>
        <begin position="196"/>
        <end position="238"/>
    </location>
</feature>
<name>A0A6H0RZN5_9MYCO</name>
<dbReference type="AlphaFoldDB" id="A0A6H0RZN5"/>
<accession>A0A6H0RZN5</accession>
<feature type="transmembrane region" description="Helical" evidence="2">
    <location>
        <begin position="274"/>
        <end position="295"/>
    </location>
</feature>
<gene>
    <name evidence="3" type="ORF">EXE63_00345</name>
</gene>
<sequence length="410" mass="43073">MSRFVISNLRVGPEEFRDQLPVTGTTIDVRTDPDGQQYFYARLDGSIKHRIDTHFDTSACSTEQLGADANGPFLWVTDIVMRPSTPGEQPHYGMNRFPVDLAYAIDLSYLDDPALDFGKILPIATAEIDDVPDDAPTDATPTPADGDAATAPDVPEQVSTPALDLDTPAEGDTTTSPAAGDNVAATGLDVEQRFTPAPEPARVGGNATAATSPPAPAAPLARPPRPPMPEAPTDTSPIPVVQQHPPHTYPAPPIPPAQLHVTTPSRSRPSKKTLMVTATVLTGALLIIFAGWSVLTSSDSSDSDTSAAPSPTASDVDLQRVKAELPKGYSDGDCTPTPDTTHPSLTCTPNANPGGPQSATYAIYPDNQALQQAFTATIATFDRAICPGNIQSPVLCPTGVSEMVGDVRPR</sequence>
<geneLocation type="plasmid" evidence="3 4">
    <name>unnamed1</name>
</geneLocation>
<keyword evidence="2" id="KW-0812">Transmembrane</keyword>
<reference evidence="3 4" key="1">
    <citation type="submission" date="2019-04" db="EMBL/GenBank/DDBJ databases">
        <title>Draft, Whole-Genome Sequence of the Anthracene-degrading Mycobacterium frederiksbergense LB501T, Isolated from a Polycyclic Aromatic Hydrocarbon (PAH)-Contaminated Soil.</title>
        <authorList>
            <person name="Augelletti F."/>
        </authorList>
    </citation>
    <scope>NUCLEOTIDE SEQUENCE [LARGE SCALE GENOMIC DNA]</scope>
    <source>
        <strain evidence="3 4">LB 501T</strain>
        <plasmid evidence="3 4">unnamed1</plasmid>
    </source>
</reference>
<evidence type="ECO:0000256" key="2">
    <source>
        <dbReference type="SAM" id="Phobius"/>
    </source>
</evidence>
<feature type="compositionally biased region" description="Pro residues" evidence="1">
    <location>
        <begin position="213"/>
        <end position="230"/>
    </location>
</feature>
<dbReference type="KEGG" id="mfre:EXE63_00345"/>
<feature type="compositionally biased region" description="Low complexity" evidence="1">
    <location>
        <begin position="137"/>
        <end position="155"/>
    </location>
</feature>
<evidence type="ECO:0000256" key="1">
    <source>
        <dbReference type="SAM" id="MobiDB-lite"/>
    </source>
</evidence>
<feature type="compositionally biased region" description="Polar residues" evidence="1">
    <location>
        <begin position="337"/>
        <end position="353"/>
    </location>
</feature>
<feature type="compositionally biased region" description="Low complexity" evidence="1">
    <location>
        <begin position="298"/>
        <end position="315"/>
    </location>
</feature>
<feature type="region of interest" description="Disordered" evidence="1">
    <location>
        <begin position="129"/>
        <end position="182"/>
    </location>
</feature>
<evidence type="ECO:0000313" key="4">
    <source>
        <dbReference type="Proteomes" id="UP000501849"/>
    </source>
</evidence>
<keyword evidence="4" id="KW-1185">Reference proteome</keyword>
<proteinExistence type="predicted"/>
<organism evidence="3 4">
    <name type="scientific">Mycolicibacterium frederiksbergense</name>
    <dbReference type="NCBI Taxonomy" id="117567"/>
    <lineage>
        <taxon>Bacteria</taxon>
        <taxon>Bacillati</taxon>
        <taxon>Actinomycetota</taxon>
        <taxon>Actinomycetes</taxon>
        <taxon>Mycobacteriales</taxon>
        <taxon>Mycobacteriaceae</taxon>
        <taxon>Mycolicibacterium</taxon>
    </lineage>
</organism>
<keyword evidence="3" id="KW-0614">Plasmid</keyword>
<dbReference type="RefSeq" id="WP_168140321.1">
    <property type="nucleotide sequence ID" value="NZ_CP038797.1"/>
</dbReference>
<dbReference type="EMBL" id="CP038797">
    <property type="protein sequence ID" value="QIV79535.1"/>
    <property type="molecule type" value="Genomic_DNA"/>
</dbReference>
<keyword evidence="2" id="KW-1133">Transmembrane helix</keyword>
<keyword evidence="2" id="KW-0472">Membrane</keyword>